<dbReference type="EC" id="3.2.1.52" evidence="3"/>
<dbReference type="InterPro" id="IPR001764">
    <property type="entry name" value="Glyco_hydro_3_N"/>
</dbReference>
<evidence type="ECO:0000256" key="3">
    <source>
        <dbReference type="ARBA" id="ARBA00012663"/>
    </source>
</evidence>
<dbReference type="Proteomes" id="UP000698963">
    <property type="component" value="Unassembled WGS sequence"/>
</dbReference>
<dbReference type="GO" id="GO:0009254">
    <property type="term" value="P:peptidoglycan turnover"/>
    <property type="evidence" value="ECO:0007669"/>
    <property type="project" value="TreeGrafter"/>
</dbReference>
<reference evidence="7" key="1">
    <citation type="journal article" date="2021" name="PeerJ">
        <title>Extensive microbial diversity within the chicken gut microbiome revealed by metagenomics and culture.</title>
        <authorList>
            <person name="Gilroy R."/>
            <person name="Ravi A."/>
            <person name="Getino M."/>
            <person name="Pursley I."/>
            <person name="Horton D.L."/>
            <person name="Alikhan N.F."/>
            <person name="Baker D."/>
            <person name="Gharbi K."/>
            <person name="Hall N."/>
            <person name="Watson M."/>
            <person name="Adriaenssens E.M."/>
            <person name="Foster-Nyarko E."/>
            <person name="Jarju S."/>
            <person name="Secka A."/>
            <person name="Antonio M."/>
            <person name="Oren A."/>
            <person name="Chaudhuri R.R."/>
            <person name="La Ragione R."/>
            <person name="Hildebrand F."/>
            <person name="Pallen M.J."/>
        </authorList>
    </citation>
    <scope>NUCLEOTIDE SEQUENCE</scope>
    <source>
        <strain evidence="7">ChiGjej2B2-19336</strain>
    </source>
</reference>
<keyword evidence="4 7" id="KW-0378">Hydrolase</keyword>
<dbReference type="SUPFAM" id="SSF51445">
    <property type="entry name" value="(Trans)glycosidases"/>
    <property type="match status" value="1"/>
</dbReference>
<dbReference type="PROSITE" id="PS51257">
    <property type="entry name" value="PROKAR_LIPOPROTEIN"/>
    <property type="match status" value="1"/>
</dbReference>
<dbReference type="EMBL" id="DYZA01000004">
    <property type="protein sequence ID" value="HJD96054.1"/>
    <property type="molecule type" value="Genomic_DNA"/>
</dbReference>
<dbReference type="GO" id="GO:0004563">
    <property type="term" value="F:beta-N-acetylhexosaminidase activity"/>
    <property type="evidence" value="ECO:0007669"/>
    <property type="project" value="UniProtKB-EC"/>
</dbReference>
<sequence>MRSIFSWVFFVCAMFTSGCSLTRQESAAPSLEEMAGAMIMVGFQGTSAPPSLLKAVSEGHVGGIILFDKGKKEGERYNIESPAQVKALASSLQDASPRTLLIAVDQEGGKVCRLKTEYGFSALPSAEEMGRMDETKVRALGLRSGREMFSLGINVDLAPVADVRVSPQSPGLGDVGRLFGNEPEKVTRCALAFADGLYEAGVLPALKHFPGLGSAGKDSHHDLPDVTGSWSERELLPYKEAFRRGWPGMVLVAHIYHRAMDEALPSSLSPAVINGMLRRGLGWRGVVISDDLQMGAVYRGRSLEERVRLAILAGNDILLFGNYLHYDPLLHEKLFRIILALVQSGEVSRERLEESWRRIESMKANIPSVR</sequence>
<evidence type="ECO:0000256" key="5">
    <source>
        <dbReference type="ARBA" id="ARBA00023295"/>
    </source>
</evidence>
<evidence type="ECO:0000259" key="6">
    <source>
        <dbReference type="Pfam" id="PF00933"/>
    </source>
</evidence>
<comment type="similarity">
    <text evidence="2">Belongs to the glycosyl hydrolase 3 family.</text>
</comment>
<dbReference type="PANTHER" id="PTHR30480">
    <property type="entry name" value="BETA-HEXOSAMINIDASE-RELATED"/>
    <property type="match status" value="1"/>
</dbReference>
<dbReference type="GO" id="GO:0005975">
    <property type="term" value="P:carbohydrate metabolic process"/>
    <property type="evidence" value="ECO:0007669"/>
    <property type="project" value="InterPro"/>
</dbReference>
<comment type="caution">
    <text evidence="7">The sequence shown here is derived from an EMBL/GenBank/DDBJ whole genome shotgun (WGS) entry which is preliminary data.</text>
</comment>
<gene>
    <name evidence="7" type="ORF">K8W16_00175</name>
</gene>
<reference evidence="7" key="2">
    <citation type="submission" date="2021-09" db="EMBL/GenBank/DDBJ databases">
        <authorList>
            <person name="Gilroy R."/>
        </authorList>
    </citation>
    <scope>NUCLEOTIDE SEQUENCE</scope>
    <source>
        <strain evidence="7">ChiGjej2B2-19336</strain>
    </source>
</reference>
<evidence type="ECO:0000313" key="7">
    <source>
        <dbReference type="EMBL" id="HJD96054.1"/>
    </source>
</evidence>
<dbReference type="AlphaFoldDB" id="A0A921ATY2"/>
<keyword evidence="5" id="KW-0326">Glycosidase</keyword>
<feature type="domain" description="Glycoside hydrolase family 3 N-terminal" evidence="6">
    <location>
        <begin position="32"/>
        <end position="361"/>
    </location>
</feature>
<organism evidence="7 8">
    <name type="scientific">Mailhella massiliensis</name>
    <dbReference type="NCBI Taxonomy" id="1903261"/>
    <lineage>
        <taxon>Bacteria</taxon>
        <taxon>Pseudomonadati</taxon>
        <taxon>Thermodesulfobacteriota</taxon>
        <taxon>Desulfovibrionia</taxon>
        <taxon>Desulfovibrionales</taxon>
        <taxon>Desulfovibrionaceae</taxon>
        <taxon>Mailhella</taxon>
    </lineage>
</organism>
<accession>A0A921ATY2</accession>
<dbReference type="PANTHER" id="PTHR30480:SF13">
    <property type="entry name" value="BETA-HEXOSAMINIDASE"/>
    <property type="match status" value="1"/>
</dbReference>
<evidence type="ECO:0000256" key="2">
    <source>
        <dbReference type="ARBA" id="ARBA00005336"/>
    </source>
</evidence>
<comment type="catalytic activity">
    <reaction evidence="1">
        <text>Hydrolysis of terminal non-reducing N-acetyl-D-hexosamine residues in N-acetyl-beta-D-hexosaminides.</text>
        <dbReference type="EC" id="3.2.1.52"/>
    </reaction>
</comment>
<dbReference type="InterPro" id="IPR036962">
    <property type="entry name" value="Glyco_hydro_3_N_sf"/>
</dbReference>
<evidence type="ECO:0000313" key="8">
    <source>
        <dbReference type="Proteomes" id="UP000698963"/>
    </source>
</evidence>
<evidence type="ECO:0000256" key="4">
    <source>
        <dbReference type="ARBA" id="ARBA00022801"/>
    </source>
</evidence>
<dbReference type="Pfam" id="PF00933">
    <property type="entry name" value="Glyco_hydro_3"/>
    <property type="match status" value="1"/>
</dbReference>
<evidence type="ECO:0000256" key="1">
    <source>
        <dbReference type="ARBA" id="ARBA00001231"/>
    </source>
</evidence>
<dbReference type="InterPro" id="IPR050226">
    <property type="entry name" value="NagZ_Beta-hexosaminidase"/>
</dbReference>
<protein>
    <recommendedName>
        <fullName evidence="3">beta-N-acetylhexosaminidase</fullName>
        <ecNumber evidence="3">3.2.1.52</ecNumber>
    </recommendedName>
</protein>
<dbReference type="RefSeq" id="WP_304120117.1">
    <property type="nucleotide sequence ID" value="NZ_DYZA01000004.1"/>
</dbReference>
<dbReference type="InterPro" id="IPR017853">
    <property type="entry name" value="GH"/>
</dbReference>
<dbReference type="Gene3D" id="3.20.20.300">
    <property type="entry name" value="Glycoside hydrolase, family 3, N-terminal domain"/>
    <property type="match status" value="1"/>
</dbReference>
<proteinExistence type="inferred from homology"/>
<name>A0A921ATY2_9BACT</name>